<organism evidence="1">
    <name type="scientific">Siphoviridae sp. ctrok7</name>
    <dbReference type="NCBI Taxonomy" id="2826480"/>
    <lineage>
        <taxon>Viruses</taxon>
        <taxon>Duplodnaviria</taxon>
        <taxon>Heunggongvirae</taxon>
        <taxon>Uroviricota</taxon>
        <taxon>Caudoviricetes</taxon>
    </lineage>
</organism>
<reference evidence="1" key="1">
    <citation type="journal article" date="2021" name="Proc. Natl. Acad. Sci. U.S.A.">
        <title>A Catalog of Tens of Thousands of Viruses from Human Metagenomes Reveals Hidden Associations with Chronic Diseases.</title>
        <authorList>
            <person name="Tisza M.J."/>
            <person name="Buck C.B."/>
        </authorList>
    </citation>
    <scope>NUCLEOTIDE SEQUENCE</scope>
    <source>
        <strain evidence="1">Ctrok7</strain>
    </source>
</reference>
<protein>
    <submittedName>
        <fullName evidence="1">Uncharacterized protein</fullName>
    </submittedName>
</protein>
<evidence type="ECO:0000313" key="1">
    <source>
        <dbReference type="EMBL" id="DAD92983.1"/>
    </source>
</evidence>
<proteinExistence type="predicted"/>
<accession>A0A8S5NF53</accession>
<sequence length="69" mass="8220">MDTLETAKQTKTAYFIEYVYPIDAYGKQSFYFQLVRTKDCVILYANENINNVFIACWKMDIPHKDVTIW</sequence>
<name>A0A8S5NF53_9CAUD</name>
<dbReference type="EMBL" id="BK015149">
    <property type="protein sequence ID" value="DAD92983.1"/>
    <property type="molecule type" value="Genomic_DNA"/>
</dbReference>